<dbReference type="InterPro" id="IPR001633">
    <property type="entry name" value="EAL_dom"/>
</dbReference>
<dbReference type="PROSITE" id="PS50112">
    <property type="entry name" value="PAS"/>
    <property type="match status" value="1"/>
</dbReference>
<dbReference type="Pfam" id="PF00563">
    <property type="entry name" value="EAL"/>
    <property type="match status" value="1"/>
</dbReference>
<dbReference type="SMART" id="SM00086">
    <property type="entry name" value="PAC"/>
    <property type="match status" value="2"/>
</dbReference>
<dbReference type="CDD" id="cd01948">
    <property type="entry name" value="EAL"/>
    <property type="match status" value="1"/>
</dbReference>
<evidence type="ECO:0000313" key="5">
    <source>
        <dbReference type="EMBL" id="OIJ18587.1"/>
    </source>
</evidence>
<comment type="caution">
    <text evidence="6">The sequence shown here is derived from an EMBL/GenBank/DDBJ whole genome shotgun (WGS) entry which is preliminary data.</text>
</comment>
<protein>
    <recommendedName>
        <fullName evidence="8">PAS domain S-box protein</fullName>
    </recommendedName>
</protein>
<dbReference type="CDD" id="cd01949">
    <property type="entry name" value="GGDEF"/>
    <property type="match status" value="1"/>
</dbReference>
<dbReference type="NCBIfam" id="TIGR00254">
    <property type="entry name" value="GGDEF"/>
    <property type="match status" value="1"/>
</dbReference>
<dbReference type="InterPro" id="IPR029787">
    <property type="entry name" value="Nucleotide_cyclase"/>
</dbReference>
<evidence type="ECO:0000259" key="3">
    <source>
        <dbReference type="PROSITE" id="PS50883"/>
    </source>
</evidence>
<evidence type="ECO:0000259" key="4">
    <source>
        <dbReference type="PROSITE" id="PS50887"/>
    </source>
</evidence>
<dbReference type="Gene3D" id="3.20.20.450">
    <property type="entry name" value="EAL domain"/>
    <property type="match status" value="1"/>
</dbReference>
<dbReference type="FunFam" id="3.20.20.450:FF:000001">
    <property type="entry name" value="Cyclic di-GMP phosphodiesterase yahA"/>
    <property type="match status" value="1"/>
</dbReference>
<dbReference type="InterPro" id="IPR052155">
    <property type="entry name" value="Biofilm_reg_signaling"/>
</dbReference>
<dbReference type="Gene3D" id="3.30.450.20">
    <property type="entry name" value="PAS domain"/>
    <property type="match status" value="2"/>
</dbReference>
<dbReference type="InterPro" id="IPR035965">
    <property type="entry name" value="PAS-like_dom_sf"/>
</dbReference>
<dbReference type="InterPro" id="IPR043128">
    <property type="entry name" value="Rev_trsase/Diguanyl_cyclase"/>
</dbReference>
<dbReference type="SMART" id="SM00052">
    <property type="entry name" value="EAL"/>
    <property type="match status" value="1"/>
</dbReference>
<evidence type="ECO:0000313" key="7">
    <source>
        <dbReference type="Proteomes" id="UP000180057"/>
    </source>
</evidence>
<dbReference type="InterPro" id="IPR001610">
    <property type="entry name" value="PAC"/>
</dbReference>
<dbReference type="SUPFAM" id="SSF141868">
    <property type="entry name" value="EAL domain-like"/>
    <property type="match status" value="1"/>
</dbReference>
<dbReference type="PANTHER" id="PTHR44757">
    <property type="entry name" value="DIGUANYLATE CYCLASE DGCP"/>
    <property type="match status" value="1"/>
</dbReference>
<dbReference type="STRING" id="472963.BKP45_11985"/>
<dbReference type="PROSITE" id="PS50887">
    <property type="entry name" value="GGDEF"/>
    <property type="match status" value="1"/>
</dbReference>
<dbReference type="Pfam" id="PF13426">
    <property type="entry name" value="PAS_9"/>
    <property type="match status" value="1"/>
</dbReference>
<feature type="domain" description="PAS" evidence="1">
    <location>
        <begin position="41"/>
        <end position="84"/>
    </location>
</feature>
<evidence type="ECO:0000259" key="1">
    <source>
        <dbReference type="PROSITE" id="PS50112"/>
    </source>
</evidence>
<feature type="domain" description="PAC" evidence="2">
    <location>
        <begin position="99"/>
        <end position="151"/>
    </location>
</feature>
<dbReference type="EMBL" id="MLQS01000017">
    <property type="protein sequence ID" value="OIJ20032.1"/>
    <property type="molecule type" value="Genomic_DNA"/>
</dbReference>
<dbReference type="SUPFAM" id="SSF55073">
    <property type="entry name" value="Nucleotide cyclase"/>
    <property type="match status" value="1"/>
</dbReference>
<dbReference type="NCBIfam" id="TIGR00229">
    <property type="entry name" value="sensory_box"/>
    <property type="match status" value="1"/>
</dbReference>
<name>A0A1S2M5G7_9BACI</name>
<dbReference type="SMART" id="SM00267">
    <property type="entry name" value="GGDEF"/>
    <property type="match status" value="1"/>
</dbReference>
<organism evidence="6 7">
    <name type="scientific">Anaerobacillus alkalidiazotrophicus</name>
    <dbReference type="NCBI Taxonomy" id="472963"/>
    <lineage>
        <taxon>Bacteria</taxon>
        <taxon>Bacillati</taxon>
        <taxon>Bacillota</taxon>
        <taxon>Bacilli</taxon>
        <taxon>Bacillales</taxon>
        <taxon>Bacillaceae</taxon>
        <taxon>Anaerobacillus</taxon>
    </lineage>
</organism>
<reference evidence="6 7" key="1">
    <citation type="submission" date="2016-10" db="EMBL/GenBank/DDBJ databases">
        <title>Draft genome sequences of four alkaliphilic bacteria belonging to the Anaerobacillus genus.</title>
        <authorList>
            <person name="Bassil N.M."/>
            <person name="Lloyd J.R."/>
        </authorList>
    </citation>
    <scope>NUCLEOTIDE SEQUENCE [LARGE SCALE GENOMIC DNA]</scope>
    <source>
        <strain evidence="6 7">DSM 22531</strain>
    </source>
</reference>
<evidence type="ECO:0000313" key="6">
    <source>
        <dbReference type="EMBL" id="OIJ20032.1"/>
    </source>
</evidence>
<dbReference type="Gene3D" id="3.30.70.270">
    <property type="match status" value="1"/>
</dbReference>
<dbReference type="InterPro" id="IPR000160">
    <property type="entry name" value="GGDEF_dom"/>
</dbReference>
<dbReference type="SUPFAM" id="SSF55785">
    <property type="entry name" value="PYP-like sensor domain (PAS domain)"/>
    <property type="match status" value="2"/>
</dbReference>
<gene>
    <name evidence="6" type="ORF">BKP45_11985</name>
    <name evidence="5" type="ORF">BKP45_17700</name>
</gene>
<dbReference type="InterPro" id="IPR035919">
    <property type="entry name" value="EAL_sf"/>
</dbReference>
<feature type="domain" description="GGDEF" evidence="4">
    <location>
        <begin position="306"/>
        <end position="442"/>
    </location>
</feature>
<dbReference type="Pfam" id="PF00990">
    <property type="entry name" value="GGDEF"/>
    <property type="match status" value="1"/>
</dbReference>
<dbReference type="PANTHER" id="PTHR44757:SF2">
    <property type="entry name" value="BIOFILM ARCHITECTURE MAINTENANCE PROTEIN MBAA"/>
    <property type="match status" value="1"/>
</dbReference>
<dbReference type="PROSITE" id="PS50883">
    <property type="entry name" value="EAL"/>
    <property type="match status" value="1"/>
</dbReference>
<dbReference type="EMBL" id="MLQS01000030">
    <property type="protein sequence ID" value="OIJ18587.1"/>
    <property type="molecule type" value="Genomic_DNA"/>
</dbReference>
<evidence type="ECO:0008006" key="8">
    <source>
        <dbReference type="Google" id="ProtNLM"/>
    </source>
</evidence>
<dbReference type="Proteomes" id="UP000180057">
    <property type="component" value="Unassembled WGS sequence"/>
</dbReference>
<dbReference type="InterPro" id="IPR000014">
    <property type="entry name" value="PAS"/>
</dbReference>
<proteinExistence type="predicted"/>
<dbReference type="PROSITE" id="PS50113">
    <property type="entry name" value="PAC"/>
    <property type="match status" value="1"/>
</dbReference>
<keyword evidence="7" id="KW-1185">Reference proteome</keyword>
<feature type="domain" description="EAL" evidence="3">
    <location>
        <begin position="451"/>
        <end position="705"/>
    </location>
</feature>
<dbReference type="InterPro" id="IPR000700">
    <property type="entry name" value="PAS-assoc_C"/>
</dbReference>
<dbReference type="AlphaFoldDB" id="A0A1S2M5G7"/>
<evidence type="ECO:0000259" key="2">
    <source>
        <dbReference type="PROSITE" id="PS50113"/>
    </source>
</evidence>
<sequence>MNLVYELKRELIKLNIKSQMVEEILGELSDLSYAHDQSTIVATTDKNGTILSVNDTFCRISKYSREELIGKNHRILKSNHHSDDFYADMWRTITSGNVWHGEVKNRAKDRTYYWVKTSIFPYFDENGIPYKFVSIRTDITEGKLYEEQGRRLLKNDFFQVMGNLDNFVFKLKKINKDYVFTLIAGKLAEEIGIYKDNFLHSSISKILPPVILDKFLYYVEKTFTGKKSKFELKNNNKHLYITLSPFYRENEIQEIVGSVNDITELKNSELTVQHMAYHDTLTNLPNRRMLDLNLTQHIQTAKETNKNVGVMYIDLDHFKHINDSLGYQVGDYILILAAHRLKKVELTNYIGDYVLYHLGGDEFLLVIYDFKEDDVVKACQYLLKNFESPFLYKQADIHLTISIGISAYPSCGETSEDLVKNADIALYTAKEKGRNTYMFYTDEMNKKLVKKLQIENELRKALTTNDQLMLHYQPQVDLKTNKIVGVEALIRWLHPEKGYIPPLEFIQVAEETGLIIPLGEWVLKEAVTEIKKWQQLGFDNIRVGVNISNKQFQHPSFINDLSKLLEKTRVNPSLLELEITENSLLENTKATVETLTQLKELGIQIAIDDFGTGYSSLSYLQTFPITTLKIDQTFVYHLPDNKGDRAIVSSIINLAHNLGLRVIAEGVENKEALCYLQEEQCNEMQGYYFSRPVSADEIISLLKNE</sequence>
<dbReference type="CDD" id="cd00130">
    <property type="entry name" value="PAS"/>
    <property type="match status" value="1"/>
</dbReference>
<accession>A0A1S2M5G7</accession>